<dbReference type="GO" id="GO:0005763">
    <property type="term" value="C:mitochondrial small ribosomal subunit"/>
    <property type="evidence" value="ECO:0007669"/>
    <property type="project" value="TreeGrafter"/>
</dbReference>
<gene>
    <name evidence="5" type="ORF">AWRI3579_g3522</name>
</gene>
<dbReference type="Proteomes" id="UP000095728">
    <property type="component" value="Unassembled WGS sequence"/>
</dbReference>
<dbReference type="AlphaFoldDB" id="A0A1E5R500"/>
<dbReference type="InParanoid" id="A0A1E5R500"/>
<proteinExistence type="inferred from homology"/>
<dbReference type="PANTHER" id="PTHR19836:SF19">
    <property type="entry name" value="SMALL RIBOSOMAL SUBUNIT PROTEIN US14M"/>
    <property type="match status" value="1"/>
</dbReference>
<comment type="similarity">
    <text evidence="1">Belongs to the universal ribosomal protein uS14 family.</text>
</comment>
<dbReference type="SUPFAM" id="SSF57716">
    <property type="entry name" value="Glucocorticoid receptor-like (DNA-binding domain)"/>
    <property type="match status" value="1"/>
</dbReference>
<keyword evidence="2 5" id="KW-0689">Ribosomal protein</keyword>
<dbReference type="OrthoDB" id="413436at2759"/>
<evidence type="ECO:0000313" key="6">
    <source>
        <dbReference type="Proteomes" id="UP000095728"/>
    </source>
</evidence>
<name>A0A1E5R500_9ASCO</name>
<dbReference type="STRING" id="56408.A0A1E5R500"/>
<keyword evidence="3" id="KW-0687">Ribonucleoprotein</keyword>
<dbReference type="EMBL" id="LPNM01000010">
    <property type="protein sequence ID" value="OEJ81980.1"/>
    <property type="molecule type" value="Genomic_DNA"/>
</dbReference>
<dbReference type="FunFam" id="1.10.287.1480:FF:000001">
    <property type="entry name" value="30S ribosomal protein S14"/>
    <property type="match status" value="1"/>
</dbReference>
<evidence type="ECO:0000256" key="1">
    <source>
        <dbReference type="ARBA" id="ARBA00009083"/>
    </source>
</evidence>
<dbReference type="GO" id="GO:0003735">
    <property type="term" value="F:structural constituent of ribosome"/>
    <property type="evidence" value="ECO:0007669"/>
    <property type="project" value="InterPro"/>
</dbReference>
<reference evidence="6" key="1">
    <citation type="journal article" date="2016" name="Genome Announc.">
        <title>Genome sequences of three species of Hanseniaspora isolated from spontaneous wine fermentations.</title>
        <authorList>
            <person name="Sternes P.R."/>
            <person name="Lee D."/>
            <person name="Kutyna D.R."/>
            <person name="Borneman A.R."/>
        </authorList>
    </citation>
    <scope>NUCLEOTIDE SEQUENCE [LARGE SCALE GENOMIC DNA]</scope>
    <source>
        <strain evidence="6">AWRI3579</strain>
    </source>
</reference>
<keyword evidence="6" id="KW-1185">Reference proteome</keyword>
<sequence>MSSKINYLRLPPLFVKAGIIKDNYVRHAFAKTEVTQQALKHIARNTTLPTKVRLQAQLQLASMPNYTKFTQVKNRCVESGHARGVISKFGLNRYVFRQKALAGELPGVKKGVW</sequence>
<comment type="caution">
    <text evidence="5">The sequence shown here is derived from an EMBL/GenBank/DDBJ whole genome shotgun (WGS) entry which is preliminary data.</text>
</comment>
<dbReference type="GO" id="GO:0006412">
    <property type="term" value="P:translation"/>
    <property type="evidence" value="ECO:0007669"/>
    <property type="project" value="InterPro"/>
</dbReference>
<evidence type="ECO:0000256" key="3">
    <source>
        <dbReference type="ARBA" id="ARBA00023274"/>
    </source>
</evidence>
<dbReference type="Pfam" id="PF00253">
    <property type="entry name" value="Ribosomal_S14"/>
    <property type="match status" value="1"/>
</dbReference>
<dbReference type="PANTHER" id="PTHR19836">
    <property type="entry name" value="30S RIBOSOMAL PROTEIN S14"/>
    <property type="match status" value="1"/>
</dbReference>
<dbReference type="Gene3D" id="1.10.287.1480">
    <property type="match status" value="1"/>
</dbReference>
<evidence type="ECO:0000313" key="5">
    <source>
        <dbReference type="EMBL" id="OEJ81980.1"/>
    </source>
</evidence>
<dbReference type="InterPro" id="IPR001209">
    <property type="entry name" value="Ribosomal_uS14"/>
</dbReference>
<organism evidence="5 6">
    <name type="scientific">Hanseniaspora osmophila</name>
    <dbReference type="NCBI Taxonomy" id="56408"/>
    <lineage>
        <taxon>Eukaryota</taxon>
        <taxon>Fungi</taxon>
        <taxon>Dikarya</taxon>
        <taxon>Ascomycota</taxon>
        <taxon>Saccharomycotina</taxon>
        <taxon>Saccharomycetes</taxon>
        <taxon>Saccharomycodales</taxon>
        <taxon>Saccharomycodaceae</taxon>
        <taxon>Hanseniaspora</taxon>
    </lineage>
</organism>
<accession>A0A1E5R500</accession>
<evidence type="ECO:0000256" key="2">
    <source>
        <dbReference type="ARBA" id="ARBA00022980"/>
    </source>
</evidence>
<evidence type="ECO:0000256" key="4">
    <source>
        <dbReference type="ARBA" id="ARBA00076896"/>
    </source>
</evidence>
<dbReference type="FunCoup" id="A0A1E5R500">
    <property type="interactions" value="561"/>
</dbReference>
<protein>
    <recommendedName>
        <fullName evidence="4">37S ribosomal protein MRP2, mitochondrial</fullName>
    </recommendedName>
</protein>